<evidence type="ECO:0000313" key="2">
    <source>
        <dbReference type="EMBL" id="KAK5641895.1"/>
    </source>
</evidence>
<proteinExistence type="predicted"/>
<accession>A0AAN7V4J6</accession>
<comment type="caution">
    <text evidence="2">The sequence shown here is derived from an EMBL/GenBank/DDBJ whole genome shotgun (WGS) entry which is preliminary data.</text>
</comment>
<reference evidence="2 3" key="1">
    <citation type="journal article" date="2024" name="Insects">
        <title>An Improved Chromosome-Level Genome Assembly of the Firefly Pyrocoelia pectoralis.</title>
        <authorList>
            <person name="Fu X."/>
            <person name="Meyer-Rochow V.B."/>
            <person name="Ballantyne L."/>
            <person name="Zhu X."/>
        </authorList>
    </citation>
    <scope>NUCLEOTIDE SEQUENCE [LARGE SCALE GENOMIC DNA]</scope>
    <source>
        <strain evidence="2">XCY_ONT2</strain>
    </source>
</reference>
<gene>
    <name evidence="2" type="ORF">RI129_010442</name>
</gene>
<organism evidence="2 3">
    <name type="scientific">Pyrocoelia pectoralis</name>
    <dbReference type="NCBI Taxonomy" id="417401"/>
    <lineage>
        <taxon>Eukaryota</taxon>
        <taxon>Metazoa</taxon>
        <taxon>Ecdysozoa</taxon>
        <taxon>Arthropoda</taxon>
        <taxon>Hexapoda</taxon>
        <taxon>Insecta</taxon>
        <taxon>Pterygota</taxon>
        <taxon>Neoptera</taxon>
        <taxon>Endopterygota</taxon>
        <taxon>Coleoptera</taxon>
        <taxon>Polyphaga</taxon>
        <taxon>Elateriformia</taxon>
        <taxon>Elateroidea</taxon>
        <taxon>Lampyridae</taxon>
        <taxon>Lampyrinae</taxon>
        <taxon>Pyrocoelia</taxon>
    </lineage>
</organism>
<feature type="signal peptide" evidence="1">
    <location>
        <begin position="1"/>
        <end position="17"/>
    </location>
</feature>
<sequence>MKKVLLVIAVLIASGSALRCYHCESQLENGCKLEARPEEVNCGIPAINYQIVCVYKAFYDGTHHRESSGCETIPNSSPIDKSSIQNCEDDKGTFHIKECRVCNKELCNSGNGKKLTFLLLQTCLPLIYFANKIF</sequence>
<dbReference type="EMBL" id="JAVRBK010000007">
    <property type="protein sequence ID" value="KAK5641895.1"/>
    <property type="molecule type" value="Genomic_DNA"/>
</dbReference>
<evidence type="ECO:0000256" key="1">
    <source>
        <dbReference type="SAM" id="SignalP"/>
    </source>
</evidence>
<keyword evidence="1" id="KW-0732">Signal</keyword>
<feature type="chain" id="PRO_5042833531" description="Protein sleepless" evidence="1">
    <location>
        <begin position="18"/>
        <end position="134"/>
    </location>
</feature>
<dbReference type="Proteomes" id="UP001329430">
    <property type="component" value="Chromosome 7"/>
</dbReference>
<name>A0AAN7V4J6_9COLE</name>
<keyword evidence="3" id="KW-1185">Reference proteome</keyword>
<protein>
    <recommendedName>
        <fullName evidence="4">Protein sleepless</fullName>
    </recommendedName>
</protein>
<dbReference type="AlphaFoldDB" id="A0AAN7V4J6"/>
<evidence type="ECO:0000313" key="3">
    <source>
        <dbReference type="Proteomes" id="UP001329430"/>
    </source>
</evidence>
<evidence type="ECO:0008006" key="4">
    <source>
        <dbReference type="Google" id="ProtNLM"/>
    </source>
</evidence>